<gene>
    <name evidence="1" type="ORF">N508_001319</name>
</gene>
<organism evidence="1 2">
    <name type="scientific">Mucispirillum schaedleri ASF457</name>
    <dbReference type="NCBI Taxonomy" id="1379858"/>
    <lineage>
        <taxon>Bacteria</taxon>
        <taxon>Pseudomonadati</taxon>
        <taxon>Deferribacterota</taxon>
        <taxon>Deferribacteres</taxon>
        <taxon>Deferribacterales</taxon>
        <taxon>Mucispirillaceae</taxon>
        <taxon>Mucispirillum</taxon>
    </lineage>
</organism>
<dbReference type="KEGG" id="msch:N508_001319"/>
<accession>V2QH26</accession>
<keyword evidence="2" id="KW-1185">Reference proteome</keyword>
<dbReference type="RefSeq" id="WP_023275604.1">
    <property type="nucleotide sequence ID" value="NZ_CP097562.1"/>
</dbReference>
<dbReference type="EMBL" id="CP097562">
    <property type="protein sequence ID" value="USF24236.1"/>
    <property type="molecule type" value="Genomic_DNA"/>
</dbReference>
<dbReference type="AlphaFoldDB" id="V2QH26"/>
<reference evidence="1" key="2">
    <citation type="submission" date="2022-05" db="EMBL/GenBank/DDBJ databases">
        <authorList>
            <person name="Proctor A.L."/>
            <person name="Phillips G.J."/>
            <person name="Wannemuehler M.J."/>
        </authorList>
    </citation>
    <scope>NUCLEOTIDE SEQUENCE</scope>
    <source>
        <strain evidence="1">ASF457</strain>
    </source>
</reference>
<sequence length="162" mass="17973">MVKVFTALLFVCLLPLSIYAQAQNSRHEQKEAASNNKSKEFLGIFFIETYPVTGCEIIKIRPSVIRSTTEFRAPEREEFNNDRNFSKVMHKYQGDLIDEAKSIAEKEGYNAIIGSKFLVNTHYQGAANLGAVDGNIGYGVGSITYIGHPVYIVCEDLAGATE</sequence>
<protein>
    <submittedName>
        <fullName evidence="1">Uncharacterized protein</fullName>
    </submittedName>
</protein>
<name>V2QH26_9BACT</name>
<dbReference type="Proteomes" id="UP000017429">
    <property type="component" value="Chromosome"/>
</dbReference>
<evidence type="ECO:0000313" key="1">
    <source>
        <dbReference type="EMBL" id="USF24236.1"/>
    </source>
</evidence>
<proteinExistence type="predicted"/>
<evidence type="ECO:0000313" key="2">
    <source>
        <dbReference type="Proteomes" id="UP000017429"/>
    </source>
</evidence>
<reference evidence="1" key="1">
    <citation type="journal article" date="2014" name="Genome Announc.">
        <title>Draft genome sequences of the altered schaedler flora, a defined bacterial community from gnotobiotic mice.</title>
        <authorList>
            <person name="Wannemuehler M.J."/>
            <person name="Overstreet A.M."/>
            <person name="Ward D.V."/>
            <person name="Phillips G.J."/>
        </authorList>
    </citation>
    <scope>NUCLEOTIDE SEQUENCE</scope>
    <source>
        <strain evidence="1">ASF457</strain>
    </source>
</reference>
<reference evidence="1" key="3">
    <citation type="submission" date="2022-06" db="EMBL/GenBank/DDBJ databases">
        <title>Resources to Facilitate Use of the Altered Schaedler Flora (ASF) Mouse Model to Study Microbiome Function.</title>
        <authorList>
            <person name="Proctor A."/>
            <person name="Parvinroo S."/>
            <person name="Richie T."/>
            <person name="Jia X."/>
            <person name="Lee S.T.M."/>
            <person name="Karp P.D."/>
            <person name="Paley S."/>
            <person name="Kostic A.D."/>
            <person name="Pierre J.F."/>
            <person name="Wannemuehler M.J."/>
            <person name="Phillips G.J."/>
        </authorList>
    </citation>
    <scope>NUCLEOTIDE SEQUENCE</scope>
    <source>
        <strain evidence="1">ASF457</strain>
    </source>
</reference>